<evidence type="ECO:0000256" key="1">
    <source>
        <dbReference type="ARBA" id="ARBA00001933"/>
    </source>
</evidence>
<dbReference type="HAMAP" id="MF_00711">
    <property type="entry name" value="GcvP"/>
    <property type="match status" value="1"/>
</dbReference>
<dbReference type="FunFam" id="3.40.640.10:FF:000007">
    <property type="entry name" value="glycine dehydrogenase (Decarboxylating), mitochondrial"/>
    <property type="match status" value="1"/>
</dbReference>
<evidence type="ECO:0000259" key="11">
    <source>
        <dbReference type="Pfam" id="PF21478"/>
    </source>
</evidence>
<evidence type="ECO:0000256" key="3">
    <source>
        <dbReference type="ARBA" id="ARBA00010756"/>
    </source>
</evidence>
<feature type="domain" description="Glycine cleavage system P-protein N-terminal" evidence="10">
    <location>
        <begin position="26"/>
        <end position="458"/>
    </location>
</feature>
<dbReference type="InterPro" id="IPR003437">
    <property type="entry name" value="GcvP"/>
</dbReference>
<name>A0A0G3EYA3_9BURK</name>
<dbReference type="Pfam" id="PF02347">
    <property type="entry name" value="GDC-P"/>
    <property type="match status" value="2"/>
</dbReference>
<evidence type="ECO:0000259" key="10">
    <source>
        <dbReference type="Pfam" id="PF02347"/>
    </source>
</evidence>
<comment type="subunit">
    <text evidence="4 8">The glycine cleavage system is composed of four proteins: P, T, L and H.</text>
</comment>
<sequence length="979" mass="104115">MNALTDLPLTRRTLAELEQRDNFAARHIGADSGEQRAMLAELGYASRDALIDAVVPASIRRAEAQSLAAALSAAGLPAQPQTEQEALARLRALADKNKVCKSFIGQGYYGTFTPGVILRNVLENPAWYTAYTPYQPEISQGRLEALLNFQQMVIDLSGLAIANASMLDEATAAAEAMTLLKRTGKSKSNIFFVADDVLPQTIEVVRTRARPLDIEVMVGPAEAAVDAQAFGVLLQYPGVNGDVRDYRALADAVHAQGGGVIAAADLLALTLLVPPGEWGADVAVGNSQRFGVPMGFGGPHAAYMAVRDELKRSMPGRLVGVTVDSQGKPALRLALQTREQHIRREKATSNICTAQALLAIMSSMYAAYHGPQGLRTIAERVHRLTAVLAAGLAQMGLAPVNTTFFDTLTVPVGGNAAAAHAAAAARAINLRAIDAAHVGISLDETSTRDDVVALWSVLAGAAGVSAAQPDFDALETNAGNAYPADLARHSAYLTHPVFNRYHSEHEMLRYLRSLADKDLALDRTMIPLGSCTMKLNATSEMLPVTWPEFAHIHPFAPADQTVGYREMIAQLEQMLVAATGYAAVSLQPNAGSQGEYAGLLIIQAYHASRGESARNVCLIPASAHGTNPASAQMAGMQVVVVACDTQGNVDLADLKAKAEQHRDRLAAIMITYPSTHGVFEQGVREICDIVHANGGQVYVDGANMNAMVGLCAPGQFGGDVSHLNLHKTFCIPHGGGGPGVGPVAVGAHLAPFLPNQASTGYVRGEQGIGAVSGAPYGSASILPISWMYIAMMGAQGLSAATENAILNANYLANKLAPHYPVLYSGPGGLVAHECILDLRPLKEASGISVDDVAKRLMDFGFHAPTMSFPVPGTLMIEPTESESKAELDRFIEAMVAIREEIRAVEEGRADREDNPLKHAPHTAAVVTGDEWTHAYARSQAAYPVASLRERKYWPPVGRADNVYGDRNLFCACVPISEYQ</sequence>
<evidence type="ECO:0000313" key="12">
    <source>
        <dbReference type="EMBL" id="AKJ69751.1"/>
    </source>
</evidence>
<dbReference type="InterPro" id="IPR015422">
    <property type="entry name" value="PyrdxlP-dep_Trfase_small"/>
</dbReference>
<dbReference type="PATRIC" id="fig|445709.3.peg.3715"/>
<accession>A0A0G3EYA3</accession>
<dbReference type="PANTHER" id="PTHR11773">
    <property type="entry name" value="GLYCINE DEHYDROGENASE, DECARBOXYLATING"/>
    <property type="match status" value="1"/>
</dbReference>
<feature type="modified residue" description="N6-(pyridoxal phosphate)lysine" evidence="8 9">
    <location>
        <position position="727"/>
    </location>
</feature>
<evidence type="ECO:0000256" key="9">
    <source>
        <dbReference type="PIRSR" id="PIRSR603437-50"/>
    </source>
</evidence>
<dbReference type="GO" id="GO:0004375">
    <property type="term" value="F:glycine dehydrogenase (decarboxylating) activity"/>
    <property type="evidence" value="ECO:0007669"/>
    <property type="project" value="UniProtKB-EC"/>
</dbReference>
<dbReference type="Gene3D" id="3.40.640.10">
    <property type="entry name" value="Type I PLP-dependent aspartate aminotransferase-like (Major domain)"/>
    <property type="match status" value="2"/>
</dbReference>
<dbReference type="CDD" id="cd00613">
    <property type="entry name" value="GDC-P"/>
    <property type="match status" value="2"/>
</dbReference>
<comment type="catalytic activity">
    <reaction evidence="7 8">
        <text>N(6)-[(R)-lipoyl]-L-lysyl-[glycine-cleavage complex H protein] + glycine + H(+) = N(6)-[(R)-S(8)-aminomethyldihydrolipoyl]-L-lysyl-[glycine-cleavage complex H protein] + CO2</text>
        <dbReference type="Rhea" id="RHEA:24304"/>
        <dbReference type="Rhea" id="RHEA-COMP:10494"/>
        <dbReference type="Rhea" id="RHEA-COMP:10495"/>
        <dbReference type="ChEBI" id="CHEBI:15378"/>
        <dbReference type="ChEBI" id="CHEBI:16526"/>
        <dbReference type="ChEBI" id="CHEBI:57305"/>
        <dbReference type="ChEBI" id="CHEBI:83099"/>
        <dbReference type="ChEBI" id="CHEBI:83143"/>
        <dbReference type="EC" id="1.4.4.2"/>
    </reaction>
</comment>
<dbReference type="GO" id="GO:0030170">
    <property type="term" value="F:pyridoxal phosphate binding"/>
    <property type="evidence" value="ECO:0007669"/>
    <property type="project" value="TreeGrafter"/>
</dbReference>
<proteinExistence type="inferred from homology"/>
<gene>
    <name evidence="8" type="primary">gcvP</name>
    <name evidence="12" type="ORF">ABW99_17605</name>
</gene>
<dbReference type="PANTHER" id="PTHR11773:SF1">
    <property type="entry name" value="GLYCINE DEHYDROGENASE (DECARBOXYLATING), MITOCHONDRIAL"/>
    <property type="match status" value="1"/>
</dbReference>
<keyword evidence="6 8" id="KW-0560">Oxidoreductase</keyword>
<evidence type="ECO:0000256" key="6">
    <source>
        <dbReference type="ARBA" id="ARBA00023002"/>
    </source>
</evidence>
<dbReference type="RefSeq" id="WP_047215660.1">
    <property type="nucleotide sequence ID" value="NZ_CP011568.3"/>
</dbReference>
<protein>
    <recommendedName>
        <fullName evidence="8">Glycine dehydrogenase (decarboxylating)</fullName>
        <ecNumber evidence="8">1.4.4.2</ecNumber>
    </recommendedName>
    <alternativeName>
        <fullName evidence="8">Glycine cleavage system P-protein</fullName>
    </alternativeName>
    <alternativeName>
        <fullName evidence="8">Glycine decarboxylase</fullName>
    </alternativeName>
    <alternativeName>
        <fullName evidence="8">Glycine dehydrogenase (aminomethyl-transferring)</fullName>
    </alternativeName>
</protein>
<dbReference type="InterPro" id="IPR020581">
    <property type="entry name" value="GDC_P"/>
</dbReference>
<dbReference type="EC" id="1.4.4.2" evidence="8"/>
<evidence type="ECO:0000256" key="4">
    <source>
        <dbReference type="ARBA" id="ARBA00011690"/>
    </source>
</evidence>
<evidence type="ECO:0000256" key="8">
    <source>
        <dbReference type="HAMAP-Rule" id="MF_00711"/>
    </source>
</evidence>
<dbReference type="Gene3D" id="3.90.1150.10">
    <property type="entry name" value="Aspartate Aminotransferase, domain 1"/>
    <property type="match status" value="2"/>
</dbReference>
<dbReference type="STRING" id="445709.ABW99_17605"/>
<dbReference type="InterPro" id="IPR049315">
    <property type="entry name" value="GDC-P_N"/>
</dbReference>
<comment type="cofactor">
    <cofactor evidence="1 8 9">
        <name>pyridoxal 5'-phosphate</name>
        <dbReference type="ChEBI" id="CHEBI:597326"/>
    </cofactor>
</comment>
<organism evidence="12 13">
    <name type="scientific">Pandoraea thiooxydans</name>
    <dbReference type="NCBI Taxonomy" id="445709"/>
    <lineage>
        <taxon>Bacteria</taxon>
        <taxon>Pseudomonadati</taxon>
        <taxon>Pseudomonadota</taxon>
        <taxon>Betaproteobacteria</taxon>
        <taxon>Burkholderiales</taxon>
        <taxon>Burkholderiaceae</taxon>
        <taxon>Pandoraea</taxon>
    </lineage>
</organism>
<evidence type="ECO:0000256" key="7">
    <source>
        <dbReference type="ARBA" id="ARBA00049026"/>
    </source>
</evidence>
<dbReference type="GO" id="GO:0005960">
    <property type="term" value="C:glycine cleavage complex"/>
    <property type="evidence" value="ECO:0007669"/>
    <property type="project" value="TreeGrafter"/>
</dbReference>
<keyword evidence="13" id="KW-1185">Reference proteome</keyword>
<dbReference type="Proteomes" id="UP000036700">
    <property type="component" value="Chromosome"/>
</dbReference>
<dbReference type="GO" id="GO:0005829">
    <property type="term" value="C:cytosol"/>
    <property type="evidence" value="ECO:0007669"/>
    <property type="project" value="TreeGrafter"/>
</dbReference>
<comment type="similarity">
    <text evidence="3 8">Belongs to the GcvP family.</text>
</comment>
<evidence type="ECO:0000313" key="13">
    <source>
        <dbReference type="Proteomes" id="UP000036700"/>
    </source>
</evidence>
<dbReference type="InterPro" id="IPR015424">
    <property type="entry name" value="PyrdxlP-dep_Trfase"/>
</dbReference>
<dbReference type="OrthoDB" id="9801272at2"/>
<dbReference type="NCBIfam" id="NF003346">
    <property type="entry name" value="PRK04366.1"/>
    <property type="match status" value="1"/>
</dbReference>
<dbReference type="Pfam" id="PF21478">
    <property type="entry name" value="GcvP2_C"/>
    <property type="match status" value="1"/>
</dbReference>
<dbReference type="FunFam" id="3.40.640.10:FF:000005">
    <property type="entry name" value="Glycine dehydrogenase (decarboxylating), mitochondrial"/>
    <property type="match status" value="1"/>
</dbReference>
<dbReference type="NCBIfam" id="TIGR00461">
    <property type="entry name" value="gcvP"/>
    <property type="match status" value="1"/>
</dbReference>
<keyword evidence="5 8" id="KW-0663">Pyridoxal phosphate</keyword>
<reference evidence="13" key="1">
    <citation type="submission" date="2015-06" db="EMBL/GenBank/DDBJ databases">
        <authorList>
            <person name="Lim Y.L."/>
            <person name="Ee R."/>
            <person name="Yong D."/>
            <person name="How K.Y."/>
            <person name="Yin W.F."/>
            <person name="Chan K.G."/>
        </authorList>
    </citation>
    <scope>NUCLEOTIDE SEQUENCE [LARGE SCALE GENOMIC DNA]</scope>
    <source>
        <strain evidence="13">DSM 25325</strain>
    </source>
</reference>
<comment type="function">
    <text evidence="2 8">The glycine cleavage system catalyzes the degradation of glycine. The P protein binds the alpha-amino group of glycine through its pyridoxal phosphate cofactor; CO(2) is released and the remaining methylamine moiety is then transferred to the lipoamide cofactor of the H protein.</text>
</comment>
<dbReference type="InterPro" id="IPR015421">
    <property type="entry name" value="PyrdxlP-dep_Trfase_major"/>
</dbReference>
<dbReference type="EMBL" id="CP011568">
    <property type="protein sequence ID" value="AKJ69751.1"/>
    <property type="molecule type" value="Genomic_DNA"/>
</dbReference>
<feature type="domain" description="Glycine cleavage system P-protein N-terminal" evidence="10">
    <location>
        <begin position="491"/>
        <end position="754"/>
    </location>
</feature>
<evidence type="ECO:0000256" key="2">
    <source>
        <dbReference type="ARBA" id="ARBA00003788"/>
    </source>
</evidence>
<feature type="domain" description="Glycine dehydrogenase C-terminal" evidence="11">
    <location>
        <begin position="800"/>
        <end position="921"/>
    </location>
</feature>
<dbReference type="SUPFAM" id="SSF53383">
    <property type="entry name" value="PLP-dependent transferases"/>
    <property type="match status" value="2"/>
</dbReference>
<dbReference type="GO" id="GO:0016594">
    <property type="term" value="F:glycine binding"/>
    <property type="evidence" value="ECO:0007669"/>
    <property type="project" value="TreeGrafter"/>
</dbReference>
<evidence type="ECO:0000256" key="5">
    <source>
        <dbReference type="ARBA" id="ARBA00022898"/>
    </source>
</evidence>
<dbReference type="GO" id="GO:0019464">
    <property type="term" value="P:glycine decarboxylation via glycine cleavage system"/>
    <property type="evidence" value="ECO:0007669"/>
    <property type="project" value="UniProtKB-UniRule"/>
</dbReference>
<dbReference type="KEGG" id="ptx:ABW99_17605"/>
<dbReference type="FunFam" id="3.90.1150.10:FF:000007">
    <property type="entry name" value="Glycine dehydrogenase (decarboxylating), mitochondrial"/>
    <property type="match status" value="1"/>
</dbReference>
<dbReference type="AlphaFoldDB" id="A0A0G3EYA3"/>
<dbReference type="InterPro" id="IPR049316">
    <property type="entry name" value="GDC-P_C"/>
</dbReference>